<name>A0A4P9VXK1_9FUNG</name>
<reference evidence="2" key="1">
    <citation type="journal article" date="2018" name="Nat. Microbiol.">
        <title>Leveraging single-cell genomics to expand the fungal tree of life.</title>
        <authorList>
            <person name="Ahrendt S.R."/>
            <person name="Quandt C.A."/>
            <person name="Ciobanu D."/>
            <person name="Clum A."/>
            <person name="Salamov A."/>
            <person name="Andreopoulos B."/>
            <person name="Cheng J.F."/>
            <person name="Woyke T."/>
            <person name="Pelin A."/>
            <person name="Henrissat B."/>
            <person name="Reynolds N.K."/>
            <person name="Benny G.L."/>
            <person name="Smith M.E."/>
            <person name="James T.Y."/>
            <person name="Grigoriev I.V."/>
        </authorList>
    </citation>
    <scope>NUCLEOTIDE SEQUENCE [LARGE SCALE GENOMIC DNA]</scope>
</reference>
<feature type="non-terminal residue" evidence="1">
    <location>
        <position position="50"/>
    </location>
</feature>
<sequence length="50" mass="5399">LPALPSMGIAVGGATFHMARITRGPDVAWAKTANPHPWLAIEQNMTPKLY</sequence>
<evidence type="ECO:0000313" key="2">
    <source>
        <dbReference type="Proteomes" id="UP000269721"/>
    </source>
</evidence>
<organism evidence="1 2">
    <name type="scientific">Blyttiomyces helicus</name>
    <dbReference type="NCBI Taxonomy" id="388810"/>
    <lineage>
        <taxon>Eukaryota</taxon>
        <taxon>Fungi</taxon>
        <taxon>Fungi incertae sedis</taxon>
        <taxon>Chytridiomycota</taxon>
        <taxon>Chytridiomycota incertae sedis</taxon>
        <taxon>Chytridiomycetes</taxon>
        <taxon>Chytridiomycetes incertae sedis</taxon>
        <taxon>Blyttiomyces</taxon>
    </lineage>
</organism>
<evidence type="ECO:0000313" key="1">
    <source>
        <dbReference type="EMBL" id="RKO83443.1"/>
    </source>
</evidence>
<dbReference type="EMBL" id="ML001236">
    <property type="protein sequence ID" value="RKO83443.1"/>
    <property type="molecule type" value="Genomic_DNA"/>
</dbReference>
<protein>
    <submittedName>
        <fullName evidence="1">Uncharacterized protein</fullName>
    </submittedName>
</protein>
<gene>
    <name evidence="1" type="ORF">BDK51DRAFT_6565</name>
</gene>
<keyword evidence="2" id="KW-1185">Reference proteome</keyword>
<accession>A0A4P9VXK1</accession>
<dbReference type="AlphaFoldDB" id="A0A4P9VXK1"/>
<dbReference type="InterPro" id="IPR010530">
    <property type="entry name" value="B12D"/>
</dbReference>
<dbReference type="Proteomes" id="UP000269721">
    <property type="component" value="Unassembled WGS sequence"/>
</dbReference>
<dbReference type="OrthoDB" id="5511684at2759"/>
<dbReference type="Pfam" id="PF06522">
    <property type="entry name" value="B12D"/>
    <property type="match status" value="1"/>
</dbReference>
<proteinExistence type="predicted"/>
<feature type="non-terminal residue" evidence="1">
    <location>
        <position position="1"/>
    </location>
</feature>